<accession>A0ABY4PAN6</accession>
<evidence type="ECO:0000313" key="6">
    <source>
        <dbReference type="EMBL" id="UQS82813.1"/>
    </source>
</evidence>
<evidence type="ECO:0000313" key="7">
    <source>
        <dbReference type="Proteomes" id="UP000831495"/>
    </source>
</evidence>
<dbReference type="Proteomes" id="UP000831495">
    <property type="component" value="Chromosome"/>
</dbReference>
<organism evidence="6 7">
    <name type="scientific">Bombilactobacillus folatiphilus</name>
    <dbReference type="NCBI Taxonomy" id="2923362"/>
    <lineage>
        <taxon>Bacteria</taxon>
        <taxon>Bacillati</taxon>
        <taxon>Bacillota</taxon>
        <taxon>Bacilli</taxon>
        <taxon>Lactobacillales</taxon>
        <taxon>Lactobacillaceae</taxon>
        <taxon>Bombilactobacillus</taxon>
    </lineage>
</organism>
<comment type="cofactor">
    <cofactor evidence="1">
        <name>Zn(2+)</name>
        <dbReference type="ChEBI" id="CHEBI:29105"/>
    </cofactor>
</comment>
<name>A0ABY4PAN6_9LACO</name>
<sequence>MEQSNSFLQNYGVKRLNIFLTHSHHDHIDGITFLLNHFQCQLYVSALEWSIWSHKPDLVEQNVTKFKHAQVLKFDDVRLKCLLTPGHTQGSSCFMVNDRYLLSGDTLFIEGCGLCGDYPQSDGEMFTSLQQIKTLADDL</sequence>
<dbReference type="InterPro" id="IPR051453">
    <property type="entry name" value="MBL_Glyoxalase_II"/>
</dbReference>
<dbReference type="PANTHER" id="PTHR46233">
    <property type="entry name" value="HYDROXYACYLGLUTATHIONE HYDROLASE GLOC"/>
    <property type="match status" value="1"/>
</dbReference>
<evidence type="ECO:0000256" key="4">
    <source>
        <dbReference type="ARBA" id="ARBA00022833"/>
    </source>
</evidence>
<dbReference type="RefSeq" id="WP_249515091.1">
    <property type="nucleotide sequence ID" value="NZ_CP093366.1"/>
</dbReference>
<keyword evidence="4" id="KW-0862">Zinc</keyword>
<dbReference type="Pfam" id="PF00753">
    <property type="entry name" value="Lactamase_B"/>
    <property type="match status" value="1"/>
</dbReference>
<evidence type="ECO:0000259" key="5">
    <source>
        <dbReference type="SMART" id="SM00849"/>
    </source>
</evidence>
<dbReference type="SMART" id="SM00849">
    <property type="entry name" value="Lactamase_B"/>
    <property type="match status" value="1"/>
</dbReference>
<dbReference type="InterPro" id="IPR001279">
    <property type="entry name" value="Metallo-B-lactamas"/>
</dbReference>
<dbReference type="PANTHER" id="PTHR46233:SF3">
    <property type="entry name" value="HYDROXYACYLGLUTATHIONE HYDROLASE GLOC"/>
    <property type="match status" value="1"/>
</dbReference>
<keyword evidence="2" id="KW-0479">Metal-binding</keyword>
<evidence type="ECO:0000256" key="3">
    <source>
        <dbReference type="ARBA" id="ARBA00022801"/>
    </source>
</evidence>
<keyword evidence="7" id="KW-1185">Reference proteome</keyword>
<dbReference type="Gene3D" id="3.60.15.10">
    <property type="entry name" value="Ribonuclease Z/Hydroxyacylglutathione hydrolase-like"/>
    <property type="match status" value="1"/>
</dbReference>
<dbReference type="EMBL" id="CP093366">
    <property type="protein sequence ID" value="UQS82813.1"/>
    <property type="molecule type" value="Genomic_DNA"/>
</dbReference>
<dbReference type="SUPFAM" id="SSF56281">
    <property type="entry name" value="Metallo-hydrolase/oxidoreductase"/>
    <property type="match status" value="1"/>
</dbReference>
<proteinExistence type="predicted"/>
<evidence type="ECO:0000256" key="1">
    <source>
        <dbReference type="ARBA" id="ARBA00001947"/>
    </source>
</evidence>
<feature type="domain" description="Metallo-beta-lactamase" evidence="5">
    <location>
        <begin position="3"/>
        <end position="138"/>
    </location>
</feature>
<dbReference type="InterPro" id="IPR036866">
    <property type="entry name" value="RibonucZ/Hydroxyglut_hydro"/>
</dbReference>
<protein>
    <submittedName>
        <fullName evidence="6">MBL fold metallo-hydrolase</fullName>
    </submittedName>
</protein>
<evidence type="ECO:0000256" key="2">
    <source>
        <dbReference type="ARBA" id="ARBA00022723"/>
    </source>
</evidence>
<reference evidence="6" key="1">
    <citation type="journal article" date="2022" name="Int. J. Syst. Evol. Microbiol.">
        <title>Apilactobacillus apisilvae sp. nov., Nicolia spurrieriana gen. nov. sp. nov., Bombilactobacillus folatiphilus sp. nov. and Bombilactobacillus thymidiniphilus sp. nov., four new lactic acid bacterial isolates from stingless bees Tetragonula carbonaria and Austroplebeia australis.</title>
        <authorList>
            <person name="Oliphant S.A."/>
            <person name="Watson-Haigh N.S."/>
            <person name="Sumby K.M."/>
            <person name="Gardner J."/>
            <person name="Groom S."/>
            <person name="Jiranek V."/>
        </authorList>
    </citation>
    <scope>NUCLEOTIDE SEQUENCE</scope>
    <source>
        <strain evidence="6">SG4_D2</strain>
    </source>
</reference>
<gene>
    <name evidence="6" type="ORF">MOO45_04000</name>
</gene>
<keyword evidence="3" id="KW-0378">Hydrolase</keyword>